<accession>A0A7W6A229</accession>
<evidence type="ECO:0000313" key="2">
    <source>
        <dbReference type="Proteomes" id="UP000532936"/>
    </source>
</evidence>
<dbReference type="PANTHER" id="PTHR12922">
    <property type="entry name" value="UBIQUINONE BIOSYNTHESIS PROTEIN"/>
    <property type="match status" value="1"/>
</dbReference>
<gene>
    <name evidence="1" type="ORF">GGR11_000014</name>
</gene>
<evidence type="ECO:0000313" key="1">
    <source>
        <dbReference type="EMBL" id="MBB3870500.1"/>
    </source>
</evidence>
<proteinExistence type="predicted"/>
<dbReference type="Pfam" id="PF05019">
    <property type="entry name" value="Coq4"/>
    <property type="match status" value="1"/>
</dbReference>
<comment type="caution">
    <text evidence="1">The sequence shown here is derived from an EMBL/GenBank/DDBJ whole genome shotgun (WGS) entry which is preliminary data.</text>
</comment>
<dbReference type="EMBL" id="JACIDA010000001">
    <property type="protein sequence ID" value="MBB3870500.1"/>
    <property type="molecule type" value="Genomic_DNA"/>
</dbReference>
<reference evidence="1 2" key="1">
    <citation type="submission" date="2020-08" db="EMBL/GenBank/DDBJ databases">
        <title>Genomic Encyclopedia of Type Strains, Phase IV (KMG-IV): sequencing the most valuable type-strain genomes for metagenomic binning, comparative biology and taxonomic classification.</title>
        <authorList>
            <person name="Goeker M."/>
        </authorList>
    </citation>
    <scope>NUCLEOTIDE SEQUENCE [LARGE SCALE GENOMIC DNA]</scope>
    <source>
        <strain evidence="1 2">DSM 14878</strain>
    </source>
</reference>
<keyword evidence="1" id="KW-0830">Ubiquinone</keyword>
<sequence>MTAELMVADAKFDSQTRTPSRLRPRRVEPLRALRALRRLIADKEDTTQVFEIMNALAGRSVRRGYEKMLEQPEGARQAYLMVELADRLHDRAWLESLPPGTVGRAYLDFIDERNLSAYGLAGESQKVADSEIEAAHPYAWYARRLRDVHDLWHILTGYRTDALGEACVVAFSLPQTRSAGFGLIAAGVAIEAARARTGHPCARAVLQAWLRGRRAAWLPALDYEALMAEPLEQARARLGLSGPTLYDRIPVELRNSLLVAA</sequence>
<dbReference type="GO" id="GO:0006744">
    <property type="term" value="P:ubiquinone biosynthetic process"/>
    <property type="evidence" value="ECO:0007669"/>
    <property type="project" value="InterPro"/>
</dbReference>
<dbReference type="PANTHER" id="PTHR12922:SF7">
    <property type="entry name" value="UBIQUINONE BIOSYNTHESIS PROTEIN COQ4 HOMOLOG, MITOCHONDRIAL"/>
    <property type="match status" value="1"/>
</dbReference>
<name>A0A7W6A229_9CAUL</name>
<dbReference type="AlphaFoldDB" id="A0A7W6A229"/>
<protein>
    <submittedName>
        <fullName evidence="1">Ubiquinone biosynthesis protein COQ4</fullName>
    </submittedName>
</protein>
<dbReference type="Proteomes" id="UP000532936">
    <property type="component" value="Unassembled WGS sequence"/>
</dbReference>
<dbReference type="InterPro" id="IPR007715">
    <property type="entry name" value="Coq4"/>
</dbReference>
<dbReference type="RefSeq" id="WP_287930248.1">
    <property type="nucleotide sequence ID" value="NZ_JACIDA010000001.1"/>
</dbReference>
<organism evidence="1 2">
    <name type="scientific">Brevundimonas mediterranea</name>
    <dbReference type="NCBI Taxonomy" id="74329"/>
    <lineage>
        <taxon>Bacteria</taxon>
        <taxon>Pseudomonadati</taxon>
        <taxon>Pseudomonadota</taxon>
        <taxon>Alphaproteobacteria</taxon>
        <taxon>Caulobacterales</taxon>
        <taxon>Caulobacteraceae</taxon>
        <taxon>Brevundimonas</taxon>
    </lineage>
</organism>